<keyword evidence="5" id="KW-0408">Iron</keyword>
<accession>A0A1Y1CN61</accession>
<dbReference type="RefSeq" id="WP_162845466.1">
    <property type="nucleotide sequence ID" value="NZ_AP018042.1"/>
</dbReference>
<protein>
    <submittedName>
        <fullName evidence="8">Radical SAM protein</fullName>
    </submittedName>
</protein>
<keyword evidence="2" id="KW-0004">4Fe-4S</keyword>
<dbReference type="GO" id="GO:0003824">
    <property type="term" value="F:catalytic activity"/>
    <property type="evidence" value="ECO:0007669"/>
    <property type="project" value="InterPro"/>
</dbReference>
<dbReference type="SFLD" id="SFLDS00029">
    <property type="entry name" value="Radical_SAM"/>
    <property type="match status" value="1"/>
</dbReference>
<dbReference type="CDD" id="cd01335">
    <property type="entry name" value="Radical_SAM"/>
    <property type="match status" value="1"/>
</dbReference>
<dbReference type="InterPro" id="IPR007197">
    <property type="entry name" value="rSAM"/>
</dbReference>
<evidence type="ECO:0000256" key="6">
    <source>
        <dbReference type="ARBA" id="ARBA00023014"/>
    </source>
</evidence>
<gene>
    <name evidence="8" type="ORF">ALGA_3153</name>
</gene>
<reference evidence="9" key="2">
    <citation type="journal article" date="2020" name="Antonie Van Leeuwenhoek">
        <title>Labilibaculum antarcticum sp. nov., a novel facultative anaerobic, psychrotorelant bacterium isolated from marine sediment of Antarctica.</title>
        <authorList>
            <person name="Watanabe M."/>
            <person name="Kojima H."/>
            <person name="Fukui M."/>
        </authorList>
    </citation>
    <scope>NUCLEOTIDE SEQUENCE [LARGE SCALE GENOMIC DNA]</scope>
    <source>
        <strain evidence="9">SPP2</strain>
    </source>
</reference>
<evidence type="ECO:0000256" key="3">
    <source>
        <dbReference type="ARBA" id="ARBA00022691"/>
    </source>
</evidence>
<dbReference type="SFLD" id="SFLDG01083">
    <property type="entry name" value="Uncharacterised_Radical_SAM_Su"/>
    <property type="match status" value="1"/>
</dbReference>
<organism evidence="8 9">
    <name type="scientific">Labilibaculum antarcticum</name>
    <dbReference type="NCBI Taxonomy" id="1717717"/>
    <lineage>
        <taxon>Bacteria</taxon>
        <taxon>Pseudomonadati</taxon>
        <taxon>Bacteroidota</taxon>
        <taxon>Bacteroidia</taxon>
        <taxon>Marinilabiliales</taxon>
        <taxon>Marinifilaceae</taxon>
        <taxon>Labilibaculum</taxon>
    </lineage>
</organism>
<evidence type="ECO:0000259" key="7">
    <source>
        <dbReference type="PROSITE" id="PS51918"/>
    </source>
</evidence>
<sequence>MKNHKVIYKHLFGPVPSRRLGMSLGIDLIPKKVCSLNCVYCEVGKTTKLTLDRMEYVKYDEVIAELKQFMGNKPKIDYITFSGSGEPTLNNRIGDVLNFVKKNYPDIKTGILTNGTLFFNQKLRTELLQADVILPSLDAASQTVFEKIDRPNSNLKIETYIQGLIDLRKEYKGKIWLEIFLLKGYNDSKEELDLLKKVILKINPDSIQLNTLDRPGTIARLIPLLKSELQEIIDYWNIPNVEIIAAAQERTSVESYSGDIETAIIETIARRPCTLDDLHHFLGIHVNEINKYLGPLEASNKIRTVQLDRGVFYELKHK</sequence>
<dbReference type="Proteomes" id="UP000218267">
    <property type="component" value="Chromosome"/>
</dbReference>
<proteinExistence type="predicted"/>
<dbReference type="PROSITE" id="PS51918">
    <property type="entry name" value="RADICAL_SAM"/>
    <property type="match status" value="1"/>
</dbReference>
<evidence type="ECO:0000256" key="4">
    <source>
        <dbReference type="ARBA" id="ARBA00022723"/>
    </source>
</evidence>
<evidence type="ECO:0000256" key="5">
    <source>
        <dbReference type="ARBA" id="ARBA00023004"/>
    </source>
</evidence>
<dbReference type="Pfam" id="PF04055">
    <property type="entry name" value="Radical_SAM"/>
    <property type="match status" value="1"/>
</dbReference>
<dbReference type="PANTHER" id="PTHR43787">
    <property type="entry name" value="FEMO COFACTOR BIOSYNTHESIS PROTEIN NIFB-RELATED"/>
    <property type="match status" value="1"/>
</dbReference>
<keyword evidence="3" id="KW-0949">S-adenosyl-L-methionine</keyword>
<dbReference type="SUPFAM" id="SSF102114">
    <property type="entry name" value="Radical SAM enzymes"/>
    <property type="match status" value="1"/>
</dbReference>
<dbReference type="InterPro" id="IPR058240">
    <property type="entry name" value="rSAM_sf"/>
</dbReference>
<evidence type="ECO:0000256" key="2">
    <source>
        <dbReference type="ARBA" id="ARBA00022485"/>
    </source>
</evidence>
<keyword evidence="4" id="KW-0479">Metal-binding</keyword>
<dbReference type="Gene3D" id="3.20.20.70">
    <property type="entry name" value="Aldolase class I"/>
    <property type="match status" value="1"/>
</dbReference>
<name>A0A1Y1CN61_9BACT</name>
<dbReference type="InterPro" id="IPR013785">
    <property type="entry name" value="Aldolase_TIM"/>
</dbReference>
<dbReference type="InterPro" id="IPR036390">
    <property type="entry name" value="WH_DNA-bd_sf"/>
</dbReference>
<dbReference type="AlphaFoldDB" id="A0A1Y1CN61"/>
<evidence type="ECO:0000313" key="8">
    <source>
        <dbReference type="EMBL" id="BAX81453.1"/>
    </source>
</evidence>
<reference evidence="8 9" key="1">
    <citation type="journal article" date="2018" name="Mar. Genomics">
        <title>Complete genome sequence of Marinifilaceae bacterium strain SPP2, isolated from the Antarctic marine sediment.</title>
        <authorList>
            <person name="Watanabe M."/>
            <person name="Kojima H."/>
            <person name="Fukui M."/>
        </authorList>
    </citation>
    <scope>NUCLEOTIDE SEQUENCE [LARGE SCALE GENOMIC DNA]</scope>
    <source>
        <strain evidence="8 9">SPP2</strain>
    </source>
</reference>
<keyword evidence="9" id="KW-1185">Reference proteome</keyword>
<dbReference type="EMBL" id="AP018042">
    <property type="protein sequence ID" value="BAX81453.1"/>
    <property type="molecule type" value="Genomic_DNA"/>
</dbReference>
<keyword evidence="6" id="KW-0411">Iron-sulfur</keyword>
<dbReference type="GO" id="GO:0051539">
    <property type="term" value="F:4 iron, 4 sulfur cluster binding"/>
    <property type="evidence" value="ECO:0007669"/>
    <property type="project" value="UniProtKB-KW"/>
</dbReference>
<dbReference type="PANTHER" id="PTHR43787:SF11">
    <property type="entry name" value="UPF0026 PROTEIN SLR1464"/>
    <property type="match status" value="1"/>
</dbReference>
<dbReference type="SUPFAM" id="SSF46785">
    <property type="entry name" value="Winged helix' DNA-binding domain"/>
    <property type="match status" value="1"/>
</dbReference>
<comment type="cofactor">
    <cofactor evidence="1">
        <name>[4Fe-4S] cluster</name>
        <dbReference type="ChEBI" id="CHEBI:49883"/>
    </cofactor>
</comment>
<feature type="domain" description="Radical SAM core" evidence="7">
    <location>
        <begin position="14"/>
        <end position="250"/>
    </location>
</feature>
<evidence type="ECO:0000313" key="9">
    <source>
        <dbReference type="Proteomes" id="UP000218267"/>
    </source>
</evidence>
<dbReference type="InterPro" id="IPR040084">
    <property type="entry name" value="GTPase_Obg"/>
</dbReference>
<evidence type="ECO:0000256" key="1">
    <source>
        <dbReference type="ARBA" id="ARBA00001966"/>
    </source>
</evidence>
<dbReference type="KEGG" id="mbas:ALGA_3153"/>
<dbReference type="GO" id="GO:0046872">
    <property type="term" value="F:metal ion binding"/>
    <property type="evidence" value="ECO:0007669"/>
    <property type="project" value="UniProtKB-KW"/>
</dbReference>